<evidence type="ECO:0000313" key="2">
    <source>
        <dbReference type="Proteomes" id="UP000314294"/>
    </source>
</evidence>
<organism evidence="1 2">
    <name type="scientific">Liparis tanakae</name>
    <name type="common">Tanaka's snailfish</name>
    <dbReference type="NCBI Taxonomy" id="230148"/>
    <lineage>
        <taxon>Eukaryota</taxon>
        <taxon>Metazoa</taxon>
        <taxon>Chordata</taxon>
        <taxon>Craniata</taxon>
        <taxon>Vertebrata</taxon>
        <taxon>Euteleostomi</taxon>
        <taxon>Actinopterygii</taxon>
        <taxon>Neopterygii</taxon>
        <taxon>Teleostei</taxon>
        <taxon>Neoteleostei</taxon>
        <taxon>Acanthomorphata</taxon>
        <taxon>Eupercaria</taxon>
        <taxon>Perciformes</taxon>
        <taxon>Cottioidei</taxon>
        <taxon>Cottales</taxon>
        <taxon>Liparidae</taxon>
        <taxon>Liparis</taxon>
    </lineage>
</organism>
<proteinExistence type="predicted"/>
<protein>
    <submittedName>
        <fullName evidence="1">Uncharacterized protein</fullName>
    </submittedName>
</protein>
<dbReference type="AlphaFoldDB" id="A0A4Z2E4U8"/>
<reference evidence="1 2" key="1">
    <citation type="submission" date="2019-03" db="EMBL/GenBank/DDBJ databases">
        <title>First draft genome of Liparis tanakae, snailfish: a comprehensive survey of snailfish specific genes.</title>
        <authorList>
            <person name="Kim W."/>
            <person name="Song I."/>
            <person name="Jeong J.-H."/>
            <person name="Kim D."/>
            <person name="Kim S."/>
            <person name="Ryu S."/>
            <person name="Song J.Y."/>
            <person name="Lee S.K."/>
        </authorList>
    </citation>
    <scope>NUCLEOTIDE SEQUENCE [LARGE SCALE GENOMIC DNA]</scope>
    <source>
        <tissue evidence="1">Muscle</tissue>
    </source>
</reference>
<dbReference type="Proteomes" id="UP000314294">
    <property type="component" value="Unassembled WGS sequence"/>
</dbReference>
<dbReference type="EMBL" id="SRLO01017378">
    <property type="protein sequence ID" value="TNN23777.1"/>
    <property type="molecule type" value="Genomic_DNA"/>
</dbReference>
<gene>
    <name evidence="1" type="ORF">EYF80_066101</name>
</gene>
<comment type="caution">
    <text evidence="1">The sequence shown here is derived from an EMBL/GenBank/DDBJ whole genome shotgun (WGS) entry which is preliminary data.</text>
</comment>
<evidence type="ECO:0000313" key="1">
    <source>
        <dbReference type="EMBL" id="TNN23777.1"/>
    </source>
</evidence>
<keyword evidence="2" id="KW-1185">Reference proteome</keyword>
<name>A0A4Z2E4U8_9TELE</name>
<sequence>MVFRSGQRVGQQEGRHHM</sequence>
<accession>A0A4Z2E4U8</accession>